<evidence type="ECO:0000313" key="6">
    <source>
        <dbReference type="Proteomes" id="UP000324162"/>
    </source>
</evidence>
<proteinExistence type="predicted"/>
<gene>
    <name evidence="3" type="ORF">DC53_17935</name>
    <name evidence="2" type="ORF">EU508_20070</name>
    <name evidence="1" type="ORF">EU509_16910</name>
</gene>
<evidence type="ECO:0000313" key="4">
    <source>
        <dbReference type="Proteomes" id="UP000027154"/>
    </source>
</evidence>
<sequence>MAGFWNYRVIFCEATKDEAAQYQIHEVEYNLNGKVTNWSETGAAPFGTTLDELKDDSERLKTAFEKPVLKVMRKTRGYELVDVDTGEEATGEPPAGLTQ</sequence>
<accession>A0A063KL30</accession>
<name>A0A063KL30_9GAMM</name>
<dbReference type="RefSeq" id="WP_007376885.1">
    <property type="nucleotide sequence ID" value="NZ_JJNZ01000070.1"/>
</dbReference>
<evidence type="ECO:0000313" key="3">
    <source>
        <dbReference type="EMBL" id="KDC49176.1"/>
    </source>
</evidence>
<protein>
    <recommendedName>
        <fullName evidence="7">Orphan protein</fullName>
    </recommendedName>
</protein>
<dbReference type="EMBL" id="SEUK01000056">
    <property type="protein sequence ID" value="KAA1156385.1"/>
    <property type="molecule type" value="Genomic_DNA"/>
</dbReference>
<organism evidence="3 4">
    <name type="scientific">Pseudoalteromonas fuliginea</name>
    <dbReference type="NCBI Taxonomy" id="1872678"/>
    <lineage>
        <taxon>Bacteria</taxon>
        <taxon>Pseudomonadati</taxon>
        <taxon>Pseudomonadota</taxon>
        <taxon>Gammaproteobacteria</taxon>
        <taxon>Alteromonadales</taxon>
        <taxon>Pseudoalteromonadaceae</taxon>
        <taxon>Pseudoalteromonas</taxon>
    </lineage>
</organism>
<reference evidence="5 6" key="2">
    <citation type="submission" date="2019-01" db="EMBL/GenBank/DDBJ databases">
        <title>Genome sequences of marine Pseudoalteromonas species.</title>
        <authorList>
            <person name="Boraston A.B."/>
            <person name="Hehemann J.-H."/>
            <person name="Vickers C.J."/>
            <person name="Salama-Alber O."/>
            <person name="Abe K."/>
            <person name="Hettle A.J."/>
        </authorList>
    </citation>
    <scope>NUCLEOTIDE SEQUENCE [LARGE SCALE GENOMIC DNA]</scope>
    <source>
        <strain evidence="2 6">PS42</strain>
        <strain evidence="1 5">PS47</strain>
    </source>
</reference>
<dbReference type="Proteomes" id="UP000324162">
    <property type="component" value="Unassembled WGS sequence"/>
</dbReference>
<dbReference type="Proteomes" id="UP000322915">
    <property type="component" value="Unassembled WGS sequence"/>
</dbReference>
<evidence type="ECO:0000313" key="1">
    <source>
        <dbReference type="EMBL" id="KAA1151565.1"/>
    </source>
</evidence>
<dbReference type="Proteomes" id="UP000027154">
    <property type="component" value="Unassembled WGS sequence"/>
</dbReference>
<dbReference type="OrthoDB" id="6296564at2"/>
<reference evidence="3 4" key="1">
    <citation type="submission" date="2014-04" db="EMBL/GenBank/DDBJ databases">
        <title>Pseudoalteromonas galatheae sp. nov., isolated from a deep-sea polychaete near Canal Concepcion, Chile.</title>
        <authorList>
            <person name="Machado H.R."/>
            <person name="Gram L."/>
            <person name="Vynne N.G."/>
        </authorList>
    </citation>
    <scope>NUCLEOTIDE SEQUENCE [LARGE SCALE GENOMIC DNA]</scope>
    <source>
        <strain evidence="3 4">KMM216</strain>
    </source>
</reference>
<evidence type="ECO:0000313" key="2">
    <source>
        <dbReference type="EMBL" id="KAA1156385.1"/>
    </source>
</evidence>
<comment type="caution">
    <text evidence="3">The sequence shown here is derived from an EMBL/GenBank/DDBJ whole genome shotgun (WGS) entry which is preliminary data.</text>
</comment>
<keyword evidence="5" id="KW-1185">Reference proteome</keyword>
<dbReference type="EMBL" id="JJNZ01000070">
    <property type="protein sequence ID" value="KDC49176.1"/>
    <property type="molecule type" value="Genomic_DNA"/>
</dbReference>
<evidence type="ECO:0000313" key="5">
    <source>
        <dbReference type="Proteomes" id="UP000322915"/>
    </source>
</evidence>
<dbReference type="EMBL" id="SEUJ01000076">
    <property type="protein sequence ID" value="KAA1151565.1"/>
    <property type="molecule type" value="Genomic_DNA"/>
</dbReference>
<dbReference type="AlphaFoldDB" id="A0A063KL30"/>
<evidence type="ECO:0008006" key="7">
    <source>
        <dbReference type="Google" id="ProtNLM"/>
    </source>
</evidence>